<evidence type="ECO:0000313" key="2">
    <source>
        <dbReference type="EMBL" id="KAK1125287.1"/>
    </source>
</evidence>
<name>A0AA40FU08_9HYME</name>
<accession>A0AA40FU08</accession>
<dbReference type="EMBL" id="JAHYIQ010000016">
    <property type="protein sequence ID" value="KAK1125287.1"/>
    <property type="molecule type" value="Genomic_DNA"/>
</dbReference>
<comment type="caution">
    <text evidence="2">The sequence shown here is derived from an EMBL/GenBank/DDBJ whole genome shotgun (WGS) entry which is preliminary data.</text>
</comment>
<protein>
    <submittedName>
        <fullName evidence="2">Uncharacterized protein</fullName>
    </submittedName>
</protein>
<organism evidence="2 3">
    <name type="scientific">Melipona bicolor</name>
    <dbReference type="NCBI Taxonomy" id="60889"/>
    <lineage>
        <taxon>Eukaryota</taxon>
        <taxon>Metazoa</taxon>
        <taxon>Ecdysozoa</taxon>
        <taxon>Arthropoda</taxon>
        <taxon>Hexapoda</taxon>
        <taxon>Insecta</taxon>
        <taxon>Pterygota</taxon>
        <taxon>Neoptera</taxon>
        <taxon>Endopterygota</taxon>
        <taxon>Hymenoptera</taxon>
        <taxon>Apocrita</taxon>
        <taxon>Aculeata</taxon>
        <taxon>Apoidea</taxon>
        <taxon>Anthophila</taxon>
        <taxon>Apidae</taxon>
        <taxon>Melipona</taxon>
    </lineage>
</organism>
<keyword evidence="3" id="KW-1185">Reference proteome</keyword>
<proteinExistence type="predicted"/>
<gene>
    <name evidence="2" type="ORF">K0M31_005660</name>
</gene>
<evidence type="ECO:0000256" key="1">
    <source>
        <dbReference type="SAM" id="MobiDB-lite"/>
    </source>
</evidence>
<dbReference type="AlphaFoldDB" id="A0AA40FU08"/>
<reference evidence="2" key="1">
    <citation type="submission" date="2021-10" db="EMBL/GenBank/DDBJ databases">
        <title>Melipona bicolor Genome sequencing and assembly.</title>
        <authorList>
            <person name="Araujo N.S."/>
            <person name="Arias M.C."/>
        </authorList>
    </citation>
    <scope>NUCLEOTIDE SEQUENCE</scope>
    <source>
        <strain evidence="2">USP_2M_L1-L4_2017</strain>
        <tissue evidence="2">Whole body</tissue>
    </source>
</reference>
<evidence type="ECO:0000313" key="3">
    <source>
        <dbReference type="Proteomes" id="UP001177670"/>
    </source>
</evidence>
<feature type="region of interest" description="Disordered" evidence="1">
    <location>
        <begin position="35"/>
        <end position="112"/>
    </location>
</feature>
<feature type="compositionally biased region" description="Basic and acidic residues" evidence="1">
    <location>
        <begin position="65"/>
        <end position="74"/>
    </location>
</feature>
<sequence length="112" mass="12617">MHTSLRNERCREIRRERRGVATLACAADYAALPQAYGTGRATIASSGRGSEKNSETNEPAIASRLDARRPHDAPSRMPSTGQLLKKKKRDTTNWTKEQQRTTRHRRVLSEGE</sequence>
<dbReference type="Proteomes" id="UP001177670">
    <property type="component" value="Unassembled WGS sequence"/>
</dbReference>